<evidence type="ECO:0000256" key="2">
    <source>
        <dbReference type="ARBA" id="ARBA00022692"/>
    </source>
</evidence>
<protein>
    <recommendedName>
        <fullName evidence="13">Non-specific serine/threonine protein kinase</fullName>
    </recommendedName>
</protein>
<dbReference type="PROSITE" id="PS50948">
    <property type="entry name" value="PAN"/>
    <property type="match status" value="1"/>
</dbReference>
<feature type="signal peptide" evidence="8">
    <location>
        <begin position="1"/>
        <end position="26"/>
    </location>
</feature>
<dbReference type="Pfam" id="PF00024">
    <property type="entry name" value="PAN_1"/>
    <property type="match status" value="1"/>
</dbReference>
<dbReference type="HOGENOM" id="CLU_000288_116_2_1"/>
<evidence type="ECO:0008006" key="13">
    <source>
        <dbReference type="Google" id="ProtNLM"/>
    </source>
</evidence>
<dbReference type="InterPro" id="IPR011009">
    <property type="entry name" value="Kinase-like_dom_sf"/>
</dbReference>
<dbReference type="PROSITE" id="PS50927">
    <property type="entry name" value="BULB_LECTIN"/>
    <property type="match status" value="1"/>
</dbReference>
<dbReference type="SUPFAM" id="SSF56112">
    <property type="entry name" value="Protein kinase-like (PK-like)"/>
    <property type="match status" value="1"/>
</dbReference>
<accession>D8R008</accession>
<gene>
    <name evidence="11" type="ORF">SELMODRAFT_405893</name>
</gene>
<evidence type="ECO:0000259" key="10">
    <source>
        <dbReference type="PROSITE" id="PS50948"/>
    </source>
</evidence>
<dbReference type="SMART" id="SM00108">
    <property type="entry name" value="B_lectin"/>
    <property type="match status" value="1"/>
</dbReference>
<dbReference type="PANTHER" id="PTHR47974">
    <property type="entry name" value="OS07G0415500 PROTEIN"/>
    <property type="match status" value="1"/>
</dbReference>
<dbReference type="SUPFAM" id="SSF51110">
    <property type="entry name" value="alpha-D-mannose-specific plant lectins"/>
    <property type="match status" value="1"/>
</dbReference>
<dbReference type="Pfam" id="PF01453">
    <property type="entry name" value="B_lectin"/>
    <property type="match status" value="1"/>
</dbReference>
<dbReference type="Gene3D" id="1.10.510.10">
    <property type="entry name" value="Transferase(Phosphotransferase) domain 1"/>
    <property type="match status" value="1"/>
</dbReference>
<reference evidence="11 12" key="1">
    <citation type="journal article" date="2011" name="Science">
        <title>The Selaginella genome identifies genetic changes associated with the evolution of vascular plants.</title>
        <authorList>
            <person name="Banks J.A."/>
            <person name="Nishiyama T."/>
            <person name="Hasebe M."/>
            <person name="Bowman J.L."/>
            <person name="Gribskov M."/>
            <person name="dePamphilis C."/>
            <person name="Albert V.A."/>
            <person name="Aono N."/>
            <person name="Aoyama T."/>
            <person name="Ambrose B.A."/>
            <person name="Ashton N.W."/>
            <person name="Axtell M.J."/>
            <person name="Barker E."/>
            <person name="Barker M.S."/>
            <person name="Bennetzen J.L."/>
            <person name="Bonawitz N.D."/>
            <person name="Chapple C."/>
            <person name="Cheng C."/>
            <person name="Correa L.G."/>
            <person name="Dacre M."/>
            <person name="DeBarry J."/>
            <person name="Dreyer I."/>
            <person name="Elias M."/>
            <person name="Engstrom E.M."/>
            <person name="Estelle M."/>
            <person name="Feng L."/>
            <person name="Finet C."/>
            <person name="Floyd S.K."/>
            <person name="Frommer W.B."/>
            <person name="Fujita T."/>
            <person name="Gramzow L."/>
            <person name="Gutensohn M."/>
            <person name="Harholt J."/>
            <person name="Hattori M."/>
            <person name="Heyl A."/>
            <person name="Hirai T."/>
            <person name="Hiwatashi Y."/>
            <person name="Ishikawa M."/>
            <person name="Iwata M."/>
            <person name="Karol K.G."/>
            <person name="Koehler B."/>
            <person name="Kolukisaoglu U."/>
            <person name="Kubo M."/>
            <person name="Kurata T."/>
            <person name="Lalonde S."/>
            <person name="Li K."/>
            <person name="Li Y."/>
            <person name="Litt A."/>
            <person name="Lyons E."/>
            <person name="Manning G."/>
            <person name="Maruyama T."/>
            <person name="Michael T.P."/>
            <person name="Mikami K."/>
            <person name="Miyazaki S."/>
            <person name="Morinaga S."/>
            <person name="Murata T."/>
            <person name="Mueller-Roeber B."/>
            <person name="Nelson D.R."/>
            <person name="Obara M."/>
            <person name="Oguri Y."/>
            <person name="Olmstead R.G."/>
            <person name="Onodera N."/>
            <person name="Petersen B.L."/>
            <person name="Pils B."/>
            <person name="Prigge M."/>
            <person name="Rensing S.A."/>
            <person name="Riano-Pachon D.M."/>
            <person name="Roberts A.W."/>
            <person name="Sato Y."/>
            <person name="Scheller H.V."/>
            <person name="Schulz B."/>
            <person name="Schulz C."/>
            <person name="Shakirov E.V."/>
            <person name="Shibagaki N."/>
            <person name="Shinohara N."/>
            <person name="Shippen D.E."/>
            <person name="Soerensen I."/>
            <person name="Sotooka R."/>
            <person name="Sugimoto N."/>
            <person name="Sugita M."/>
            <person name="Sumikawa N."/>
            <person name="Tanurdzic M."/>
            <person name="Theissen G."/>
            <person name="Ulvskov P."/>
            <person name="Wakazuki S."/>
            <person name="Weng J.K."/>
            <person name="Willats W.W."/>
            <person name="Wipf D."/>
            <person name="Wolf P.G."/>
            <person name="Yang L."/>
            <person name="Zimmer A.D."/>
            <person name="Zhu Q."/>
            <person name="Mitros T."/>
            <person name="Hellsten U."/>
            <person name="Loque D."/>
            <person name="Otillar R."/>
            <person name="Salamov A."/>
            <person name="Schmutz J."/>
            <person name="Shapiro H."/>
            <person name="Lindquist E."/>
            <person name="Lucas S."/>
            <person name="Rokhsar D."/>
            <person name="Grigoriev I.V."/>
        </authorList>
    </citation>
    <scope>NUCLEOTIDE SEQUENCE [LARGE SCALE GENOMIC DNA]</scope>
</reference>
<evidence type="ECO:0000256" key="5">
    <source>
        <dbReference type="ARBA" id="ARBA00023136"/>
    </source>
</evidence>
<dbReference type="Gramene" id="EFJ34500">
    <property type="protein sequence ID" value="EFJ34500"/>
    <property type="gene ID" value="SELMODRAFT_405893"/>
</dbReference>
<dbReference type="KEGG" id="smo:SELMODRAFT_405893"/>
<dbReference type="EMBL" id="GL377569">
    <property type="protein sequence ID" value="EFJ34500.1"/>
    <property type="molecule type" value="Genomic_DNA"/>
</dbReference>
<keyword evidence="5 7" id="KW-0472">Membrane</keyword>
<dbReference type="InParanoid" id="D8R008"/>
<dbReference type="InterPro" id="IPR036426">
    <property type="entry name" value="Bulb-type_lectin_dom_sf"/>
</dbReference>
<organism evidence="12">
    <name type="scientific">Selaginella moellendorffii</name>
    <name type="common">Spikemoss</name>
    <dbReference type="NCBI Taxonomy" id="88036"/>
    <lineage>
        <taxon>Eukaryota</taxon>
        <taxon>Viridiplantae</taxon>
        <taxon>Streptophyta</taxon>
        <taxon>Embryophyta</taxon>
        <taxon>Tracheophyta</taxon>
        <taxon>Lycopodiopsida</taxon>
        <taxon>Selaginellales</taxon>
        <taxon>Selaginellaceae</taxon>
        <taxon>Selaginella</taxon>
    </lineage>
</organism>
<evidence type="ECO:0000313" key="12">
    <source>
        <dbReference type="Proteomes" id="UP000001514"/>
    </source>
</evidence>
<evidence type="ECO:0000256" key="4">
    <source>
        <dbReference type="ARBA" id="ARBA00022989"/>
    </source>
</evidence>
<keyword evidence="4 7" id="KW-1133">Transmembrane helix</keyword>
<sequence>MSETTFMKLLTLMLLLSSTYYSRVLADFLRGSTVTTGSPWRSPGGIFGFGFVMPESSSTRNFNFAIWYDIDPKKTVVWMAMANGQLVQVSENAKLELKAEGGLSVTAGNSSVPFWQTNPGQCCAESAALLENGNLIVLRKDKKIAWQIFDSPTNNLLPEQQLRTQGNPSLGYTRLISRVSGAYQLVLNSGQVLLKNLKLEIPQKYWSIANPTLNSTMTCLDDETGEHGSFPFTTQLDRAGSMSSQDYALDYDDANVLRRLTLDDDSNLRIYSFGPKNKSGSWSIVWQAVMHECDVFGTCGPFALCTYRPTKTCSCPPGFHRVDPNDESKGCDYNIPLGGCQNSSNSVKLVQVNRADYYFNDYNFDSTIKSLEKCKDTCMQDCKCLAAAYKYDGTGLCFLKGSSNKLYNGKQTLNEINMVFMKLSSLDTSAADDQHDPFLADANATVSDQVMPKINKRTVYLSRHLHSIILSVAIVELGLFATGAAVVAAVWKKISGKKWEEMTAEIEGLPTKFTYRQLQDATENFCNELGSGGFGSVYRGNIPEKGGDTWPRPKADVYSFGMLLLDTLSGKRKALMELKQYENAPLPPPGEWYFPIYAFQKYMTSELESIADPNLASGSVDWEQFETALKIALWYQDPGSRPAMSRVVQILEGKAEAPAPPFPDAGEGN</sequence>
<evidence type="ECO:0000256" key="1">
    <source>
        <dbReference type="ARBA" id="ARBA00004167"/>
    </source>
</evidence>
<dbReference type="Gene3D" id="2.90.10.10">
    <property type="entry name" value="Bulb-type lectin domain"/>
    <property type="match status" value="1"/>
</dbReference>
<keyword evidence="12" id="KW-1185">Reference proteome</keyword>
<evidence type="ECO:0000313" key="11">
    <source>
        <dbReference type="EMBL" id="EFJ34500.1"/>
    </source>
</evidence>
<proteinExistence type="predicted"/>
<comment type="subcellular location">
    <subcellularLocation>
        <location evidence="1">Membrane</location>
        <topology evidence="1">Single-pass membrane protein</topology>
    </subcellularLocation>
</comment>
<feature type="domain" description="Bulb-type lectin" evidence="9">
    <location>
        <begin position="25"/>
        <end position="150"/>
    </location>
</feature>
<dbReference type="GO" id="GO:0048544">
    <property type="term" value="P:recognition of pollen"/>
    <property type="evidence" value="ECO:0007669"/>
    <property type="project" value="InterPro"/>
</dbReference>
<keyword evidence="2 7" id="KW-0812">Transmembrane</keyword>
<evidence type="ECO:0000256" key="7">
    <source>
        <dbReference type="SAM" id="Phobius"/>
    </source>
</evidence>
<feature type="domain" description="Apple" evidence="10">
    <location>
        <begin position="340"/>
        <end position="425"/>
    </location>
</feature>
<name>D8R008_SELML</name>
<dbReference type="AlphaFoldDB" id="D8R008"/>
<evidence type="ECO:0000259" key="9">
    <source>
        <dbReference type="PROSITE" id="PS50927"/>
    </source>
</evidence>
<dbReference type="Pfam" id="PF00954">
    <property type="entry name" value="S_locus_glycop"/>
    <property type="match status" value="1"/>
</dbReference>
<keyword evidence="6" id="KW-1015">Disulfide bond</keyword>
<evidence type="ECO:0000256" key="8">
    <source>
        <dbReference type="SAM" id="SignalP"/>
    </source>
</evidence>
<dbReference type="InterPro" id="IPR003609">
    <property type="entry name" value="Pan_app"/>
</dbReference>
<evidence type="ECO:0000256" key="6">
    <source>
        <dbReference type="ARBA" id="ARBA00023157"/>
    </source>
</evidence>
<dbReference type="InterPro" id="IPR000858">
    <property type="entry name" value="S_locus_glycoprot_dom"/>
</dbReference>
<feature type="chain" id="PRO_5003121388" description="Non-specific serine/threonine protein kinase" evidence="8">
    <location>
        <begin position="27"/>
        <end position="669"/>
    </location>
</feature>
<dbReference type="Proteomes" id="UP000001514">
    <property type="component" value="Unassembled WGS sequence"/>
</dbReference>
<dbReference type="CDD" id="cd00053">
    <property type="entry name" value="EGF"/>
    <property type="match status" value="1"/>
</dbReference>
<feature type="transmembrane region" description="Helical" evidence="7">
    <location>
        <begin position="468"/>
        <end position="491"/>
    </location>
</feature>
<dbReference type="InterPro" id="IPR001480">
    <property type="entry name" value="Bulb-type_lectin_dom"/>
</dbReference>
<evidence type="ECO:0000256" key="3">
    <source>
        <dbReference type="ARBA" id="ARBA00022729"/>
    </source>
</evidence>
<dbReference type="FunCoup" id="D8R008">
    <property type="interactions" value="10"/>
</dbReference>
<dbReference type="PANTHER" id="PTHR47974:SF9">
    <property type="entry name" value="RECEPTOR-LIKE SERINE_THREONINE-PROTEIN KINASE"/>
    <property type="match status" value="1"/>
</dbReference>
<dbReference type="Gene3D" id="3.30.200.20">
    <property type="entry name" value="Phosphorylase Kinase, domain 1"/>
    <property type="match status" value="1"/>
</dbReference>
<keyword evidence="3 8" id="KW-0732">Signal</keyword>
<dbReference type="GO" id="GO:0016020">
    <property type="term" value="C:membrane"/>
    <property type="evidence" value="ECO:0007669"/>
    <property type="project" value="UniProtKB-SubCell"/>
</dbReference>
<dbReference type="CDD" id="cd01098">
    <property type="entry name" value="PAN_AP_plant"/>
    <property type="match status" value="1"/>
</dbReference>